<comment type="caution">
    <text evidence="1">The sequence shown here is derived from an EMBL/GenBank/DDBJ whole genome shotgun (WGS) entry which is preliminary data.</text>
</comment>
<reference evidence="1 2" key="1">
    <citation type="journal article" date="2017" name="Genome Biol. Evol.">
        <title>Phytophthora megakarya and P. palmivora, closely related causal agents of cacao black pod rot, underwent increases in genome sizes and gene numbers by different mechanisms.</title>
        <authorList>
            <person name="Ali S.S."/>
            <person name="Shao J."/>
            <person name="Lary D.J."/>
            <person name="Kronmiller B."/>
            <person name="Shen D."/>
            <person name="Strem M.D."/>
            <person name="Amoako-Attah I."/>
            <person name="Akrofi A.Y."/>
            <person name="Begoude B.A."/>
            <person name="Ten Hoopen G.M."/>
            <person name="Coulibaly K."/>
            <person name="Kebe B.I."/>
            <person name="Melnick R.L."/>
            <person name="Guiltinan M.J."/>
            <person name="Tyler B.M."/>
            <person name="Meinhardt L.W."/>
            <person name="Bailey B.A."/>
        </authorList>
    </citation>
    <scope>NUCLEOTIDE SEQUENCE [LARGE SCALE GENOMIC DNA]</scope>
    <source>
        <strain evidence="2">sbr112.9</strain>
    </source>
</reference>
<gene>
    <name evidence="1" type="ORF">PHPALM_17875</name>
</gene>
<organism evidence="1 2">
    <name type="scientific">Phytophthora palmivora</name>
    <dbReference type="NCBI Taxonomy" id="4796"/>
    <lineage>
        <taxon>Eukaryota</taxon>
        <taxon>Sar</taxon>
        <taxon>Stramenopiles</taxon>
        <taxon>Oomycota</taxon>
        <taxon>Peronosporomycetes</taxon>
        <taxon>Peronosporales</taxon>
        <taxon>Peronosporaceae</taxon>
        <taxon>Phytophthora</taxon>
    </lineage>
</organism>
<evidence type="ECO:0000313" key="2">
    <source>
        <dbReference type="Proteomes" id="UP000237271"/>
    </source>
</evidence>
<dbReference type="AlphaFoldDB" id="A0A2P4XL42"/>
<dbReference type="EMBL" id="NCKW01009666">
    <property type="protein sequence ID" value="POM66290.1"/>
    <property type="molecule type" value="Genomic_DNA"/>
</dbReference>
<evidence type="ECO:0000313" key="1">
    <source>
        <dbReference type="EMBL" id="POM66290.1"/>
    </source>
</evidence>
<keyword evidence="2" id="KW-1185">Reference proteome</keyword>
<protein>
    <submittedName>
        <fullName evidence="1">Uncharacterized protein</fullName>
    </submittedName>
</protein>
<name>A0A2P4XL42_9STRA</name>
<proteinExistence type="predicted"/>
<sequence length="90" mass="10684">MGSRTLRWTGTQTHHSMVNPMYRSMGSPTYRWKEIPTHHLTGSPTYRWKASPKFRWKVILILRSTVKSVTYSIQRMSNCHRHRQQDPASQ</sequence>
<accession>A0A2P4XL42</accession>
<dbReference type="Proteomes" id="UP000237271">
    <property type="component" value="Unassembled WGS sequence"/>
</dbReference>